<protein>
    <submittedName>
        <fullName evidence="1">Uncharacterized protein</fullName>
    </submittedName>
</protein>
<evidence type="ECO:0000313" key="1">
    <source>
        <dbReference type="EMBL" id="KAH0545734.1"/>
    </source>
</evidence>
<reference evidence="1 2" key="1">
    <citation type="journal article" date="2021" name="J. Hered.">
        <title>A chromosome-level genome assembly of the parasitoid wasp, Cotesia glomerata (Hymenoptera: Braconidae).</title>
        <authorList>
            <person name="Pinto B.J."/>
            <person name="Weis J.J."/>
            <person name="Gamble T."/>
            <person name="Ode P.J."/>
            <person name="Paul R."/>
            <person name="Zaspel J.M."/>
        </authorList>
    </citation>
    <scope>NUCLEOTIDE SEQUENCE [LARGE SCALE GENOMIC DNA]</scope>
    <source>
        <strain evidence="1">CgM1</strain>
    </source>
</reference>
<sequence length="82" mass="9171">MMNNQEETRWIVAAVQNERQPRNTATIRPEALVEMDQERALREAAVAVGVFGHSREDAVSTFDLGSVIFNIANNTSCLPRRA</sequence>
<accession>A0AAV7I3P0</accession>
<dbReference type="Proteomes" id="UP000826195">
    <property type="component" value="Unassembled WGS sequence"/>
</dbReference>
<organism evidence="1 2">
    <name type="scientific">Cotesia glomerata</name>
    <name type="common">Lepidopteran parasitic wasp</name>
    <name type="synonym">Apanteles glomeratus</name>
    <dbReference type="NCBI Taxonomy" id="32391"/>
    <lineage>
        <taxon>Eukaryota</taxon>
        <taxon>Metazoa</taxon>
        <taxon>Ecdysozoa</taxon>
        <taxon>Arthropoda</taxon>
        <taxon>Hexapoda</taxon>
        <taxon>Insecta</taxon>
        <taxon>Pterygota</taxon>
        <taxon>Neoptera</taxon>
        <taxon>Endopterygota</taxon>
        <taxon>Hymenoptera</taxon>
        <taxon>Apocrita</taxon>
        <taxon>Ichneumonoidea</taxon>
        <taxon>Braconidae</taxon>
        <taxon>Microgastrinae</taxon>
        <taxon>Cotesia</taxon>
    </lineage>
</organism>
<name>A0AAV7I3P0_COTGL</name>
<dbReference type="EMBL" id="JAHXZJ010002237">
    <property type="protein sequence ID" value="KAH0545734.1"/>
    <property type="molecule type" value="Genomic_DNA"/>
</dbReference>
<keyword evidence="2" id="KW-1185">Reference proteome</keyword>
<evidence type="ECO:0000313" key="2">
    <source>
        <dbReference type="Proteomes" id="UP000826195"/>
    </source>
</evidence>
<gene>
    <name evidence="1" type="ORF">KQX54_002718</name>
</gene>
<comment type="caution">
    <text evidence="1">The sequence shown here is derived from an EMBL/GenBank/DDBJ whole genome shotgun (WGS) entry which is preliminary data.</text>
</comment>
<dbReference type="AlphaFoldDB" id="A0AAV7I3P0"/>
<proteinExistence type="predicted"/>